<comment type="caution">
    <text evidence="1">The sequence shown here is derived from an EMBL/GenBank/DDBJ whole genome shotgun (WGS) entry which is preliminary data.</text>
</comment>
<name>A0ABQ0NN27_9MYCO</name>
<sequence length="85" mass="9200">MLVVADQYHVDAPKVLGAHRGTGELRQVVVGAGRIERGVHHDPATCDIDDCRGAAQHSDRAILSLRVYYLAHGAPDCIRRESISG</sequence>
<gene>
    <name evidence="1" type="ORF">MmonteBS_25680</name>
</gene>
<dbReference type="EMBL" id="BFCH01000018">
    <property type="protein sequence ID" value="GBG38196.1"/>
    <property type="molecule type" value="Genomic_DNA"/>
</dbReference>
<reference evidence="2" key="1">
    <citation type="submission" date="2018-04" db="EMBL/GenBank/DDBJ databases">
        <title>Draft genome sequence of Mycobacterium montefiorense isolated from Japanese black salamander.</title>
        <authorList>
            <person name="Fukano H."/>
            <person name="Yoshida M."/>
            <person name="Shimizu A."/>
            <person name="Iwao H."/>
            <person name="Kurata O."/>
            <person name="Katayama Y."/>
            <person name="Omatsu T."/>
            <person name="Mizutani T."/>
            <person name="Wada S."/>
            <person name="Hoshino Y."/>
        </authorList>
    </citation>
    <scope>NUCLEOTIDE SEQUENCE [LARGE SCALE GENOMIC DNA]</scope>
    <source>
        <strain evidence="2">BS</strain>
    </source>
</reference>
<evidence type="ECO:0000313" key="1">
    <source>
        <dbReference type="EMBL" id="GBG38196.1"/>
    </source>
</evidence>
<protein>
    <submittedName>
        <fullName evidence="1">Uncharacterized protein</fullName>
    </submittedName>
</protein>
<accession>A0ABQ0NN27</accession>
<proteinExistence type="predicted"/>
<organism evidence="1 2">
    <name type="scientific">Mycobacterium montefiorense</name>
    <dbReference type="NCBI Taxonomy" id="154654"/>
    <lineage>
        <taxon>Bacteria</taxon>
        <taxon>Bacillati</taxon>
        <taxon>Actinomycetota</taxon>
        <taxon>Actinomycetes</taxon>
        <taxon>Mycobacteriales</taxon>
        <taxon>Mycobacteriaceae</taxon>
        <taxon>Mycobacterium</taxon>
        <taxon>Mycobacterium simiae complex</taxon>
    </lineage>
</organism>
<dbReference type="Proteomes" id="UP000245060">
    <property type="component" value="Unassembled WGS sequence"/>
</dbReference>
<evidence type="ECO:0000313" key="2">
    <source>
        <dbReference type="Proteomes" id="UP000245060"/>
    </source>
</evidence>
<keyword evidence="2" id="KW-1185">Reference proteome</keyword>